<keyword evidence="5" id="KW-0812">Transmembrane</keyword>
<dbReference type="InterPro" id="IPR018391">
    <property type="entry name" value="PQQ_b-propeller_rpt"/>
</dbReference>
<feature type="transmembrane region" description="Helical" evidence="5">
    <location>
        <begin position="46"/>
        <end position="63"/>
    </location>
</feature>
<gene>
    <name evidence="7" type="primary">gcd_2</name>
    <name evidence="7" type="ORF">SBA_ch2_7800</name>
</gene>
<evidence type="ECO:0000313" key="8">
    <source>
        <dbReference type="Proteomes" id="UP001059971"/>
    </source>
</evidence>
<feature type="transmembrane region" description="Helical" evidence="5">
    <location>
        <begin position="92"/>
        <end position="110"/>
    </location>
</feature>
<comment type="similarity">
    <text evidence="2">Belongs to the bacterial PQQ dehydrogenase family.</text>
</comment>
<accession>A0ABN5WM31</accession>
<evidence type="ECO:0000256" key="5">
    <source>
        <dbReference type="SAM" id="Phobius"/>
    </source>
</evidence>
<keyword evidence="8" id="KW-1185">Reference proteome</keyword>
<proteinExistence type="inferred from homology"/>
<dbReference type="Pfam" id="PF01011">
    <property type="entry name" value="PQQ"/>
    <property type="match status" value="1"/>
</dbReference>
<comment type="cofactor">
    <cofactor evidence="1">
        <name>pyrroloquinoline quinone</name>
        <dbReference type="ChEBI" id="CHEBI:58442"/>
    </cofactor>
</comment>
<feature type="region of interest" description="Disordered" evidence="4">
    <location>
        <begin position="385"/>
        <end position="405"/>
    </location>
</feature>
<name>A0ABN5WM31_9SPHN</name>
<dbReference type="PANTHER" id="PTHR32303">
    <property type="entry name" value="QUINOPROTEIN ALCOHOL DEHYDROGENASE (CYTOCHROME C)"/>
    <property type="match status" value="1"/>
</dbReference>
<organism evidence="7 8">
    <name type="scientific">Sphingomonas bisphenolicum</name>
    <dbReference type="NCBI Taxonomy" id="296544"/>
    <lineage>
        <taxon>Bacteria</taxon>
        <taxon>Pseudomonadati</taxon>
        <taxon>Pseudomonadota</taxon>
        <taxon>Alphaproteobacteria</taxon>
        <taxon>Sphingomonadales</taxon>
        <taxon>Sphingomonadaceae</taxon>
        <taxon>Sphingomonas</taxon>
    </lineage>
</organism>
<dbReference type="Gene3D" id="2.140.10.10">
    <property type="entry name" value="Quinoprotein alcohol dehydrogenase-like superfamily"/>
    <property type="match status" value="2"/>
</dbReference>
<feature type="transmembrane region" description="Helical" evidence="5">
    <location>
        <begin position="20"/>
        <end position="40"/>
    </location>
</feature>
<evidence type="ECO:0000256" key="2">
    <source>
        <dbReference type="ARBA" id="ARBA00008156"/>
    </source>
</evidence>
<evidence type="ECO:0000256" key="3">
    <source>
        <dbReference type="ARBA" id="ARBA00023002"/>
    </source>
</evidence>
<keyword evidence="5" id="KW-1133">Transmembrane helix</keyword>
<dbReference type="RefSeq" id="WP_261937087.1">
    <property type="nucleotide sequence ID" value="NZ_AP018818.1"/>
</dbReference>
<reference evidence="7" key="1">
    <citation type="submission" date="2018-07" db="EMBL/GenBank/DDBJ databases">
        <title>Complete genome sequence of Sphingomonas bisphenolicum strain AO1, a bisphenol A degradative bacterium isolated from Japanese farm field.</title>
        <authorList>
            <person name="Murakami M."/>
            <person name="Koh M."/>
            <person name="Koba S."/>
            <person name="Matsumura Y."/>
        </authorList>
    </citation>
    <scope>NUCLEOTIDE SEQUENCE</scope>
    <source>
        <strain evidence="7">AO1</strain>
    </source>
</reference>
<dbReference type="CDD" id="cd10280">
    <property type="entry name" value="PQQ_mGDH"/>
    <property type="match status" value="1"/>
</dbReference>
<dbReference type="SMART" id="SM00564">
    <property type="entry name" value="PQQ"/>
    <property type="match status" value="5"/>
</dbReference>
<feature type="domain" description="Pyrrolo-quinoline quinone repeat" evidence="6">
    <location>
        <begin position="180"/>
        <end position="776"/>
    </location>
</feature>
<feature type="region of interest" description="Disordered" evidence="4">
    <location>
        <begin position="517"/>
        <end position="539"/>
    </location>
</feature>
<feature type="transmembrane region" description="Helical" evidence="5">
    <location>
        <begin position="70"/>
        <end position="86"/>
    </location>
</feature>
<evidence type="ECO:0000256" key="4">
    <source>
        <dbReference type="SAM" id="MobiDB-lite"/>
    </source>
</evidence>
<keyword evidence="3" id="KW-0560">Oxidoreductase</keyword>
<dbReference type="SUPFAM" id="SSF50998">
    <property type="entry name" value="Quinoprotein alcohol dehydrogenase-like"/>
    <property type="match status" value="1"/>
</dbReference>
<dbReference type="InterPro" id="IPR017511">
    <property type="entry name" value="PQQ_mDH"/>
</dbReference>
<evidence type="ECO:0000313" key="7">
    <source>
        <dbReference type="EMBL" id="BBF72247.1"/>
    </source>
</evidence>
<evidence type="ECO:0000256" key="1">
    <source>
        <dbReference type="ARBA" id="ARBA00001931"/>
    </source>
</evidence>
<keyword evidence="5" id="KW-0472">Membrane</keyword>
<protein>
    <submittedName>
        <fullName evidence="7">Glucose dehydrogenase</fullName>
    </submittedName>
</protein>
<evidence type="ECO:0000259" key="6">
    <source>
        <dbReference type="Pfam" id="PF01011"/>
    </source>
</evidence>
<dbReference type="EMBL" id="AP018818">
    <property type="protein sequence ID" value="BBF72247.1"/>
    <property type="molecule type" value="Genomic_DNA"/>
</dbReference>
<dbReference type="Proteomes" id="UP001059971">
    <property type="component" value="Chromosome 2"/>
</dbReference>
<dbReference type="PANTHER" id="PTHR32303:SF4">
    <property type="entry name" value="QUINOPROTEIN GLUCOSE DEHYDROGENASE"/>
    <property type="match status" value="1"/>
</dbReference>
<dbReference type="NCBIfam" id="TIGR03074">
    <property type="entry name" value="PQQ_membr_DH"/>
    <property type="match status" value="1"/>
</dbReference>
<feature type="transmembrane region" description="Helical" evidence="5">
    <location>
        <begin position="130"/>
        <end position="147"/>
    </location>
</feature>
<sequence length="804" mass="85603">MNAAVVPSPERRGFRARPYLFALLLLALGIVLAWGGSSLVRLGGSPYYLLAGLTVIASAVLVGTGRHAGAKVYGVMLAATLAWSIWESGFDGWALTARLAAPTVLGLWFLMPWTRRKLAGDAPWSWPTRIGIGVAALLLGAALNAAFGTRPVDPLFQTGMAPVPVATMAAVPAQQQVGDWASYGNDAGGTRFSPLAQITPANVGDLQPAWTYRFGPAPAGAPRSLQVTPIKVGDTLYACTSYNDIVALDAETGHQRWRYRARTDVSGAPHGACRGVSYYPVPGATGACAARIFTNTIDARLIAVDAATGKPCQDFGHNGIVSLQEGMPKSPKGYYYVSSAPTIARGRIVLGGWVFDNMYWGEPSGVIRAFDAVTGRLSWAFDIGRPDRKGAPPPGETYTPSTPNSWAPMSVDDKLGLIYAPLGGAVLDYAGHARRPFDDAWSGSVVALDAETGTPRWKFQTVHHDLWDYDVASQPTLVDLPMPGGVRHALIQPTKRGEMFVLDRETGKPLYPVTEHAAPTRGAVPGERPSPSQPYSDAMPSFRGPLLTEQSMWGVTPLDQLWCRIAFREARYDGPLTPPGFTPNIVSPGFLGGSDWGSVSIDADRHLMIVNSNRMANYIKLIARATADKMGIAPADLTKTTSGEGAGYAALKGTPVAVKIYPFLSPIFAPCQAPPWGNISAVDLVTGKLVWTHRLGTARDSGPLGLSSMLPFRIGVPNMGGAVTTRGGLFFLAATQDRYLRAFDTATGEVLWRSRLPAGGQSTPMTYLSPGGRQMVAVAAGGHPMMNTRAGDYLIAYALPAKAK</sequence>
<dbReference type="InterPro" id="IPR011047">
    <property type="entry name" value="Quinoprotein_ADH-like_sf"/>
</dbReference>
<dbReference type="InterPro" id="IPR002372">
    <property type="entry name" value="PQQ_rpt_dom"/>
</dbReference>